<dbReference type="HOGENOM" id="CLU_3053131_0_0_1"/>
<sequence length="54" mass="6024">METLCSETSETLTIIIAQVKTIVEVLSITHSIVVKLYQPLRFCVLESAACNQKQ</sequence>
<name>A0A0D3BEQ0_BRAOL</name>
<organism evidence="1 2">
    <name type="scientific">Brassica oleracea var. oleracea</name>
    <dbReference type="NCBI Taxonomy" id="109376"/>
    <lineage>
        <taxon>Eukaryota</taxon>
        <taxon>Viridiplantae</taxon>
        <taxon>Streptophyta</taxon>
        <taxon>Embryophyta</taxon>
        <taxon>Tracheophyta</taxon>
        <taxon>Spermatophyta</taxon>
        <taxon>Magnoliopsida</taxon>
        <taxon>eudicotyledons</taxon>
        <taxon>Gunneridae</taxon>
        <taxon>Pentapetalae</taxon>
        <taxon>rosids</taxon>
        <taxon>malvids</taxon>
        <taxon>Brassicales</taxon>
        <taxon>Brassicaceae</taxon>
        <taxon>Brassiceae</taxon>
        <taxon>Brassica</taxon>
    </lineage>
</organism>
<evidence type="ECO:0000313" key="1">
    <source>
        <dbReference type="EnsemblPlants" id="Bo3g097920.1"/>
    </source>
</evidence>
<dbReference type="AlphaFoldDB" id="A0A0D3BEQ0"/>
<reference evidence="1" key="2">
    <citation type="submission" date="2015-03" db="UniProtKB">
        <authorList>
            <consortium name="EnsemblPlants"/>
        </authorList>
    </citation>
    <scope>IDENTIFICATION</scope>
</reference>
<protein>
    <submittedName>
        <fullName evidence="1">Uncharacterized protein</fullName>
    </submittedName>
</protein>
<dbReference type="EnsemblPlants" id="Bo3g097920.1">
    <property type="protein sequence ID" value="Bo3g097920.1"/>
    <property type="gene ID" value="Bo3g097920"/>
</dbReference>
<accession>A0A0D3BEQ0</accession>
<proteinExistence type="predicted"/>
<dbReference type="Gramene" id="Bo3g097920.1">
    <property type="protein sequence ID" value="Bo3g097920.1"/>
    <property type="gene ID" value="Bo3g097920"/>
</dbReference>
<evidence type="ECO:0000313" key="2">
    <source>
        <dbReference type="Proteomes" id="UP000032141"/>
    </source>
</evidence>
<reference evidence="1 2" key="1">
    <citation type="journal article" date="2014" name="Genome Biol.">
        <title>Transcriptome and methylome profiling reveals relics of genome dominance in the mesopolyploid Brassica oleracea.</title>
        <authorList>
            <person name="Parkin I.A."/>
            <person name="Koh C."/>
            <person name="Tang H."/>
            <person name="Robinson S.J."/>
            <person name="Kagale S."/>
            <person name="Clarke W.E."/>
            <person name="Town C.D."/>
            <person name="Nixon J."/>
            <person name="Krishnakumar V."/>
            <person name="Bidwell S.L."/>
            <person name="Denoeud F."/>
            <person name="Belcram H."/>
            <person name="Links M.G."/>
            <person name="Just J."/>
            <person name="Clarke C."/>
            <person name="Bender T."/>
            <person name="Huebert T."/>
            <person name="Mason A.S."/>
            <person name="Pires J.C."/>
            <person name="Barker G."/>
            <person name="Moore J."/>
            <person name="Walley P.G."/>
            <person name="Manoli S."/>
            <person name="Batley J."/>
            <person name="Edwards D."/>
            <person name="Nelson M.N."/>
            <person name="Wang X."/>
            <person name="Paterson A.H."/>
            <person name="King G."/>
            <person name="Bancroft I."/>
            <person name="Chalhoub B."/>
            <person name="Sharpe A.G."/>
        </authorList>
    </citation>
    <scope>NUCLEOTIDE SEQUENCE</scope>
    <source>
        <strain evidence="1 2">cv. TO1000</strain>
    </source>
</reference>
<dbReference type="Proteomes" id="UP000032141">
    <property type="component" value="Chromosome C3"/>
</dbReference>
<keyword evidence="2" id="KW-1185">Reference proteome</keyword>